<name>A0A0R2IK94_9LACO</name>
<dbReference type="OrthoDB" id="9799827at2"/>
<comment type="caution">
    <text evidence="3">The sequence shown here is derived from an EMBL/GenBank/DDBJ whole genome shotgun (WGS) entry which is preliminary data.</text>
</comment>
<dbReference type="Proteomes" id="UP000051568">
    <property type="component" value="Unassembled WGS sequence"/>
</dbReference>
<accession>A0A0R2IK94</accession>
<evidence type="ECO:0000256" key="1">
    <source>
        <dbReference type="ARBA" id="ARBA00022679"/>
    </source>
</evidence>
<dbReference type="InterPro" id="IPR036662">
    <property type="entry name" value="PTS_EIIA_man-typ_sf"/>
</dbReference>
<organism evidence="3 4">
    <name type="scientific">Pediococcus cellicola</name>
    <dbReference type="NCBI Taxonomy" id="319652"/>
    <lineage>
        <taxon>Bacteria</taxon>
        <taxon>Bacillati</taxon>
        <taxon>Bacillota</taxon>
        <taxon>Bacilli</taxon>
        <taxon>Lactobacillales</taxon>
        <taxon>Lactobacillaceae</taxon>
        <taxon>Pediococcus</taxon>
    </lineage>
</organism>
<dbReference type="InterPro" id="IPR004701">
    <property type="entry name" value="PTS_EIIA_man-typ"/>
</dbReference>
<keyword evidence="4" id="KW-1185">Reference proteome</keyword>
<dbReference type="PANTHER" id="PTHR33799:SF1">
    <property type="entry name" value="PTS SYSTEM MANNOSE-SPECIFIC EIIAB COMPONENT-RELATED"/>
    <property type="match status" value="1"/>
</dbReference>
<evidence type="ECO:0000313" key="4">
    <source>
        <dbReference type="Proteomes" id="UP000051568"/>
    </source>
</evidence>
<dbReference type="AlphaFoldDB" id="A0A0R2IK94"/>
<dbReference type="Gene3D" id="3.40.50.510">
    <property type="entry name" value="Phosphotransferase system, mannose-type IIA component"/>
    <property type="match status" value="1"/>
</dbReference>
<dbReference type="STRING" id="319652.IV80_GL000548"/>
<sequence length="131" mass="14647">MEYIVSAHGKYAEEMVKSCQLITGKVGQFHVFNFSVDMGIDDVVSGYEKIVSGFSKKEKFCFLTDIKSGTPSNAALIYCQLSNKGAVYTGTSLEILVFLAMGEKIDDIYKNIEQFTGKLEIRDDSDEEEEE</sequence>
<feature type="domain" description="PTS EIIA type-4" evidence="2">
    <location>
        <begin position="1"/>
        <end position="121"/>
    </location>
</feature>
<dbReference type="GO" id="GO:0009401">
    <property type="term" value="P:phosphoenolpyruvate-dependent sugar phosphotransferase system"/>
    <property type="evidence" value="ECO:0007669"/>
    <property type="project" value="InterPro"/>
</dbReference>
<dbReference type="GO" id="GO:0016740">
    <property type="term" value="F:transferase activity"/>
    <property type="evidence" value="ECO:0007669"/>
    <property type="project" value="UniProtKB-KW"/>
</dbReference>
<dbReference type="Pfam" id="PF03610">
    <property type="entry name" value="EIIA-man"/>
    <property type="match status" value="1"/>
</dbReference>
<dbReference type="PROSITE" id="PS51096">
    <property type="entry name" value="PTS_EIIA_TYPE_4"/>
    <property type="match status" value="1"/>
</dbReference>
<dbReference type="SUPFAM" id="SSF53062">
    <property type="entry name" value="PTS system fructose IIA component-like"/>
    <property type="match status" value="1"/>
</dbReference>
<dbReference type="EMBL" id="JQBR01000013">
    <property type="protein sequence ID" value="KRN65038.1"/>
    <property type="molecule type" value="Genomic_DNA"/>
</dbReference>
<dbReference type="GO" id="GO:0016020">
    <property type="term" value="C:membrane"/>
    <property type="evidence" value="ECO:0007669"/>
    <property type="project" value="InterPro"/>
</dbReference>
<evidence type="ECO:0000259" key="2">
    <source>
        <dbReference type="PROSITE" id="PS51096"/>
    </source>
</evidence>
<evidence type="ECO:0000313" key="3">
    <source>
        <dbReference type="EMBL" id="KRN65038.1"/>
    </source>
</evidence>
<dbReference type="RefSeq" id="WP_057752717.1">
    <property type="nucleotide sequence ID" value="NZ_BJVH01000012.1"/>
</dbReference>
<protein>
    <recommendedName>
        <fullName evidence="2">PTS EIIA type-4 domain-containing protein</fullName>
    </recommendedName>
</protein>
<dbReference type="PATRIC" id="fig|319652.3.peg.555"/>
<proteinExistence type="predicted"/>
<gene>
    <name evidence="3" type="ORF">IV80_GL000548</name>
</gene>
<dbReference type="PANTHER" id="PTHR33799">
    <property type="entry name" value="PTS PERMEASE-RELATED-RELATED"/>
    <property type="match status" value="1"/>
</dbReference>
<keyword evidence="1" id="KW-0808">Transferase</keyword>
<reference evidence="3 4" key="1">
    <citation type="journal article" date="2015" name="Genome Announc.">
        <title>Expanding the biotechnology potential of lactobacilli through comparative genomics of 213 strains and associated genera.</title>
        <authorList>
            <person name="Sun Z."/>
            <person name="Harris H.M."/>
            <person name="McCann A."/>
            <person name="Guo C."/>
            <person name="Argimon S."/>
            <person name="Zhang W."/>
            <person name="Yang X."/>
            <person name="Jeffery I.B."/>
            <person name="Cooney J.C."/>
            <person name="Kagawa T.F."/>
            <person name="Liu W."/>
            <person name="Song Y."/>
            <person name="Salvetti E."/>
            <person name="Wrobel A."/>
            <person name="Rasinkangas P."/>
            <person name="Parkhill J."/>
            <person name="Rea M.C."/>
            <person name="O'Sullivan O."/>
            <person name="Ritari J."/>
            <person name="Douillard F.P."/>
            <person name="Paul Ross R."/>
            <person name="Yang R."/>
            <person name="Briner A.E."/>
            <person name="Felis G.E."/>
            <person name="de Vos W.M."/>
            <person name="Barrangou R."/>
            <person name="Klaenhammer T.R."/>
            <person name="Caufield P.W."/>
            <person name="Cui Y."/>
            <person name="Zhang H."/>
            <person name="O'Toole P.W."/>
        </authorList>
    </citation>
    <scope>NUCLEOTIDE SEQUENCE [LARGE SCALE GENOMIC DNA]</scope>
    <source>
        <strain evidence="3 4">DSM 17757</strain>
    </source>
</reference>
<dbReference type="InterPro" id="IPR051471">
    <property type="entry name" value="Bacterial_PTS_sugar_comp"/>
</dbReference>